<gene>
    <name evidence="10" type="primary">pdxT</name>
    <name evidence="13" type="ORF">CVP04_05280</name>
</gene>
<dbReference type="EC" id="4.3.3.6" evidence="10"/>
<dbReference type="EC" id="3.5.1.2" evidence="10"/>
<feature type="active site" description="Nucleophile" evidence="10 11">
    <location>
        <position position="84"/>
    </location>
</feature>
<comment type="catalytic activity">
    <reaction evidence="6 10">
        <text>aldehydo-D-ribose 5-phosphate + D-glyceraldehyde 3-phosphate + L-glutamine = pyridoxal 5'-phosphate + L-glutamate + phosphate + 3 H2O + H(+)</text>
        <dbReference type="Rhea" id="RHEA:31507"/>
        <dbReference type="ChEBI" id="CHEBI:15377"/>
        <dbReference type="ChEBI" id="CHEBI:15378"/>
        <dbReference type="ChEBI" id="CHEBI:29985"/>
        <dbReference type="ChEBI" id="CHEBI:43474"/>
        <dbReference type="ChEBI" id="CHEBI:58273"/>
        <dbReference type="ChEBI" id="CHEBI:58359"/>
        <dbReference type="ChEBI" id="CHEBI:59776"/>
        <dbReference type="ChEBI" id="CHEBI:597326"/>
        <dbReference type="EC" id="4.3.3.6"/>
    </reaction>
</comment>
<feature type="active site" description="Charge relay system" evidence="10 11">
    <location>
        <position position="176"/>
    </location>
</feature>
<evidence type="ECO:0000256" key="12">
    <source>
        <dbReference type="PIRSR" id="PIRSR005639-2"/>
    </source>
</evidence>
<dbReference type="GO" id="GO:0005829">
    <property type="term" value="C:cytosol"/>
    <property type="evidence" value="ECO:0007669"/>
    <property type="project" value="TreeGrafter"/>
</dbReference>
<comment type="function">
    <text evidence="8 10">Catalyzes the hydrolysis of glutamine to glutamate and ammonia as part of the biosynthesis of pyridoxal 5'-phosphate. The resulting ammonia molecule is channeled to the active site of PdxS.</text>
</comment>
<comment type="catalytic activity">
    <reaction evidence="7 10">
        <text>L-glutamine + H2O = L-glutamate + NH4(+)</text>
        <dbReference type="Rhea" id="RHEA:15889"/>
        <dbReference type="ChEBI" id="CHEBI:15377"/>
        <dbReference type="ChEBI" id="CHEBI:28938"/>
        <dbReference type="ChEBI" id="CHEBI:29985"/>
        <dbReference type="ChEBI" id="CHEBI:58359"/>
        <dbReference type="EC" id="3.5.1.2"/>
    </reaction>
</comment>
<evidence type="ECO:0000256" key="4">
    <source>
        <dbReference type="ARBA" id="ARBA00022962"/>
    </source>
</evidence>
<dbReference type="InterPro" id="IPR029062">
    <property type="entry name" value="Class_I_gatase-like"/>
</dbReference>
<comment type="pathway">
    <text evidence="10">Cofactor biosynthesis; pyridoxal 5'-phosphate biosynthesis.</text>
</comment>
<dbReference type="UniPathway" id="UPA00245"/>
<dbReference type="NCBIfam" id="TIGR03800">
    <property type="entry name" value="PLP_synth_Pdx2"/>
    <property type="match status" value="1"/>
</dbReference>
<keyword evidence="3 10" id="KW-0663">Pyridoxal phosphate</keyword>
<reference evidence="13 14" key="1">
    <citation type="submission" date="2017-11" db="EMBL/GenBank/DDBJ databases">
        <title>Reclassification of Bisgaard taxon 5 as Caviibacterium pharyngocola gen. nov., sp. nov.</title>
        <authorList>
            <person name="Christensen H."/>
        </authorList>
    </citation>
    <scope>NUCLEOTIDE SEQUENCE [LARGE SCALE GENOMIC DNA]</scope>
    <source>
        <strain evidence="13 14">7_3</strain>
    </source>
</reference>
<evidence type="ECO:0000256" key="7">
    <source>
        <dbReference type="ARBA" id="ARBA00049534"/>
    </source>
</evidence>
<evidence type="ECO:0000256" key="9">
    <source>
        <dbReference type="ARBA" id="ARBA00064749"/>
    </source>
</evidence>
<keyword evidence="5 10" id="KW-0456">Lyase</keyword>
<dbReference type="PROSITE" id="PS51273">
    <property type="entry name" value="GATASE_TYPE_1"/>
    <property type="match status" value="1"/>
</dbReference>
<dbReference type="GO" id="GO:0036381">
    <property type="term" value="F:pyridoxal 5'-phosphate synthase (glutamine hydrolysing) activity"/>
    <property type="evidence" value="ECO:0007669"/>
    <property type="project" value="UniProtKB-UniRule"/>
</dbReference>
<dbReference type="PIRSF" id="PIRSF005639">
    <property type="entry name" value="Glut_amidoT_SNO"/>
    <property type="match status" value="1"/>
</dbReference>
<protein>
    <recommendedName>
        <fullName evidence="10">Pyridoxal 5'-phosphate synthase subunit PdxT</fullName>
        <ecNumber evidence="10">4.3.3.6</ecNumber>
    </recommendedName>
    <alternativeName>
        <fullName evidence="10">Pdx2</fullName>
    </alternativeName>
    <alternativeName>
        <fullName evidence="10">Pyridoxal 5'-phosphate synthase glutaminase subunit</fullName>
        <ecNumber evidence="10">3.5.1.2</ecNumber>
    </alternativeName>
</protein>
<dbReference type="Gene3D" id="3.40.50.880">
    <property type="match status" value="1"/>
</dbReference>
<evidence type="ECO:0000256" key="8">
    <source>
        <dbReference type="ARBA" id="ARBA00054599"/>
    </source>
</evidence>
<evidence type="ECO:0000256" key="6">
    <source>
        <dbReference type="ARBA" id="ARBA00047992"/>
    </source>
</evidence>
<comment type="caution">
    <text evidence="13">The sequence shown here is derived from an EMBL/GenBank/DDBJ whole genome shotgun (WGS) entry which is preliminary data.</text>
</comment>
<dbReference type="CDD" id="cd01749">
    <property type="entry name" value="GATase1_PB"/>
    <property type="match status" value="1"/>
</dbReference>
<organism evidence="13 14">
    <name type="scientific">Caviibacterium pharyngocola</name>
    <dbReference type="NCBI Taxonomy" id="28159"/>
    <lineage>
        <taxon>Bacteria</taxon>
        <taxon>Pseudomonadati</taxon>
        <taxon>Pseudomonadota</taxon>
        <taxon>Gammaproteobacteria</taxon>
        <taxon>Pasteurellales</taxon>
        <taxon>Pasteurellaceae</taxon>
        <taxon>Caviibacterium</taxon>
    </lineage>
</organism>
<keyword evidence="4 10" id="KW-0315">Glutamine amidotransferase</keyword>
<evidence type="ECO:0000256" key="10">
    <source>
        <dbReference type="HAMAP-Rule" id="MF_01615"/>
    </source>
</evidence>
<feature type="binding site" evidence="10 12">
    <location>
        <begin position="139"/>
        <end position="140"/>
    </location>
    <ligand>
        <name>L-glutamine</name>
        <dbReference type="ChEBI" id="CHEBI:58359"/>
    </ligand>
</feature>
<evidence type="ECO:0000256" key="5">
    <source>
        <dbReference type="ARBA" id="ARBA00023239"/>
    </source>
</evidence>
<comment type="subunit">
    <text evidence="9 10">In the presence of PdxS, forms a dodecamer of heterodimers. Only shows activity in the heterodimer.</text>
</comment>
<dbReference type="PANTHER" id="PTHR31559">
    <property type="entry name" value="PYRIDOXAL 5'-PHOSPHATE SYNTHASE SUBUNIT SNO"/>
    <property type="match status" value="1"/>
</dbReference>
<proteinExistence type="inferred from homology"/>
<dbReference type="GO" id="GO:0008614">
    <property type="term" value="P:pyridoxine metabolic process"/>
    <property type="evidence" value="ECO:0007669"/>
    <property type="project" value="TreeGrafter"/>
</dbReference>
<feature type="active site" description="Charge relay system" evidence="10 11">
    <location>
        <position position="178"/>
    </location>
</feature>
<dbReference type="AlphaFoldDB" id="A0A2M8RWC5"/>
<comment type="similarity">
    <text evidence="1 10">Belongs to the glutaminase PdxT/SNO family.</text>
</comment>
<dbReference type="EMBL" id="PHGZ01000011">
    <property type="protein sequence ID" value="PJG83190.1"/>
    <property type="molecule type" value="Genomic_DNA"/>
</dbReference>
<dbReference type="SUPFAM" id="SSF52317">
    <property type="entry name" value="Class I glutamine amidotransferase-like"/>
    <property type="match status" value="1"/>
</dbReference>
<keyword evidence="2 10" id="KW-0378">Hydrolase</keyword>
<dbReference type="Pfam" id="PF01174">
    <property type="entry name" value="SNO"/>
    <property type="match status" value="1"/>
</dbReference>
<dbReference type="PROSITE" id="PS01236">
    <property type="entry name" value="PDXT_SNO_1"/>
    <property type="match status" value="1"/>
</dbReference>
<dbReference type="GO" id="GO:0042823">
    <property type="term" value="P:pyridoxal phosphate biosynthetic process"/>
    <property type="evidence" value="ECO:0007669"/>
    <property type="project" value="UniProtKB-UniRule"/>
</dbReference>
<sequence>MKDYSSYRIGVLALQGAVSEHLRQIEALGAQAVAVKKVEQLDELDALILPGGESTTIGRLMRLYGFIDAIRRFSAQNKPIFGTCAGMILLAKSLENDETVHLGLMDICVQRNAFGRQTESFQTDLSVTGLAKPVPAVFIRAPFIRATTSSAVEILAEFEGHPVLAKQNHLLACAFHPELTDDPSILRLFLEMI</sequence>
<feature type="binding site" evidence="10 12">
    <location>
        <position position="111"/>
    </location>
    <ligand>
        <name>L-glutamine</name>
        <dbReference type="ChEBI" id="CHEBI:58359"/>
    </ligand>
</feature>
<dbReference type="GO" id="GO:1903600">
    <property type="term" value="C:glutaminase complex"/>
    <property type="evidence" value="ECO:0007669"/>
    <property type="project" value="TreeGrafter"/>
</dbReference>
<evidence type="ECO:0000256" key="1">
    <source>
        <dbReference type="ARBA" id="ARBA00008345"/>
    </source>
</evidence>
<dbReference type="HAMAP" id="MF_01615">
    <property type="entry name" value="PdxT"/>
    <property type="match status" value="1"/>
</dbReference>
<name>A0A2M8RWC5_9PAST</name>
<dbReference type="InterPro" id="IPR002161">
    <property type="entry name" value="PdxT/SNO"/>
</dbReference>
<evidence type="ECO:0000256" key="3">
    <source>
        <dbReference type="ARBA" id="ARBA00022898"/>
    </source>
</evidence>
<dbReference type="InterPro" id="IPR021196">
    <property type="entry name" value="PdxT/SNO_CS"/>
</dbReference>
<dbReference type="PANTHER" id="PTHR31559:SF0">
    <property type="entry name" value="PYRIDOXAL 5'-PHOSPHATE SYNTHASE SUBUNIT SNO1-RELATED"/>
    <property type="match status" value="1"/>
</dbReference>
<dbReference type="RefSeq" id="WP_100296476.1">
    <property type="nucleotide sequence ID" value="NZ_PHGZ01000011.1"/>
</dbReference>
<dbReference type="FunFam" id="3.40.50.880:FF:000010">
    <property type="entry name" value="uncharacterized protein LOC100176842 isoform X2"/>
    <property type="match status" value="1"/>
</dbReference>
<evidence type="ECO:0000313" key="14">
    <source>
        <dbReference type="Proteomes" id="UP000230282"/>
    </source>
</evidence>
<evidence type="ECO:0000256" key="11">
    <source>
        <dbReference type="PIRSR" id="PIRSR005639-1"/>
    </source>
</evidence>
<dbReference type="Proteomes" id="UP000230282">
    <property type="component" value="Unassembled WGS sequence"/>
</dbReference>
<feature type="binding site" evidence="10 12">
    <location>
        <begin position="52"/>
        <end position="54"/>
    </location>
    <ligand>
        <name>L-glutamine</name>
        <dbReference type="ChEBI" id="CHEBI:58359"/>
    </ligand>
</feature>
<dbReference type="PROSITE" id="PS51130">
    <property type="entry name" value="PDXT_SNO_2"/>
    <property type="match status" value="1"/>
</dbReference>
<dbReference type="OrthoDB" id="9810320at2"/>
<keyword evidence="14" id="KW-1185">Reference proteome</keyword>
<accession>A0A2M8RWC5</accession>
<evidence type="ECO:0000256" key="2">
    <source>
        <dbReference type="ARBA" id="ARBA00022801"/>
    </source>
</evidence>
<evidence type="ECO:0000313" key="13">
    <source>
        <dbReference type="EMBL" id="PJG83190.1"/>
    </source>
</evidence>
<dbReference type="GO" id="GO:0006543">
    <property type="term" value="P:L-glutamine catabolic process"/>
    <property type="evidence" value="ECO:0007669"/>
    <property type="project" value="UniProtKB-UniRule"/>
</dbReference>
<dbReference type="GO" id="GO:0004359">
    <property type="term" value="F:glutaminase activity"/>
    <property type="evidence" value="ECO:0007669"/>
    <property type="project" value="UniProtKB-UniRule"/>
</dbReference>